<dbReference type="InterPro" id="IPR023606">
    <property type="entry name" value="CoA-Trfase_III_dom_1_sf"/>
</dbReference>
<gene>
    <name evidence="2" type="ORF">BXY39_1826</name>
</gene>
<organism evidence="2 3">
    <name type="scientific">Eilatimonas milleporae</name>
    <dbReference type="NCBI Taxonomy" id="911205"/>
    <lineage>
        <taxon>Bacteria</taxon>
        <taxon>Pseudomonadati</taxon>
        <taxon>Pseudomonadota</taxon>
        <taxon>Alphaproteobacteria</taxon>
        <taxon>Kordiimonadales</taxon>
        <taxon>Kordiimonadaceae</taxon>
        <taxon>Eilatimonas</taxon>
    </lineage>
</organism>
<dbReference type="SUPFAM" id="SSF89796">
    <property type="entry name" value="CoA-transferase family III (CaiB/BaiF)"/>
    <property type="match status" value="1"/>
</dbReference>
<proteinExistence type="predicted"/>
<dbReference type="Proteomes" id="UP000271227">
    <property type="component" value="Unassembled WGS sequence"/>
</dbReference>
<name>A0A3M0CFY9_9PROT</name>
<dbReference type="EMBL" id="REFR01000011">
    <property type="protein sequence ID" value="RMB07737.1"/>
    <property type="molecule type" value="Genomic_DNA"/>
</dbReference>
<dbReference type="InterPro" id="IPR003673">
    <property type="entry name" value="CoA-Trfase_fam_III"/>
</dbReference>
<protein>
    <submittedName>
        <fullName evidence="2">Alpha-methylacyl-CoA racemase</fullName>
    </submittedName>
</protein>
<sequence>MSGPLAGVKIIELVGIGPGPFAGMLLADMGAEVIAVDRMGRGSASPTLPVDLARRGKRAIAVDLKQPQGRAIVQDLIRNSDGFFEGYRPGVTEKLGVGPDDLLAINPRLVYGRLTGWGQDGPLAQAAGHDINYIALSGALHAMGPKDAPPVPPLNLVGDYAGGSLMMAFGLMAGILNARTTGKGQVVDVSMVEGASLLMTLFHSLKASGLWAEARGVNMLDGGAHFYGTFETADGHHVSLGAIEPPFMQLFIDKAGLNPDWLSAHMDTARWPELRTELAGVFKTKTQADWCTLLEGTDACFAPVLPFWEAADHPHNAARGSFTEVDGVTQPAPAPKFSETPGVISRGPVKPGGDTDAILTDLGRSEAEIASLRESGTVA</sequence>
<dbReference type="InterPro" id="IPR050509">
    <property type="entry name" value="CoA-transferase_III"/>
</dbReference>
<dbReference type="AlphaFoldDB" id="A0A3M0CFY9"/>
<dbReference type="PANTHER" id="PTHR48228">
    <property type="entry name" value="SUCCINYL-COA--D-CITRAMALATE COA-TRANSFERASE"/>
    <property type="match status" value="1"/>
</dbReference>
<dbReference type="Gene3D" id="3.30.1540.10">
    <property type="entry name" value="formyl-coa transferase, domain 3"/>
    <property type="match status" value="1"/>
</dbReference>
<evidence type="ECO:0000313" key="3">
    <source>
        <dbReference type="Proteomes" id="UP000271227"/>
    </source>
</evidence>
<keyword evidence="3" id="KW-1185">Reference proteome</keyword>
<evidence type="ECO:0000313" key="2">
    <source>
        <dbReference type="EMBL" id="RMB07737.1"/>
    </source>
</evidence>
<dbReference type="OrthoDB" id="9781472at2"/>
<feature type="region of interest" description="Disordered" evidence="1">
    <location>
        <begin position="325"/>
        <end position="354"/>
    </location>
</feature>
<dbReference type="Gene3D" id="3.40.50.10540">
    <property type="entry name" value="Crotonobetainyl-coa:carnitine coa-transferase, domain 1"/>
    <property type="match status" value="1"/>
</dbReference>
<reference evidence="2 3" key="1">
    <citation type="submission" date="2018-10" db="EMBL/GenBank/DDBJ databases">
        <title>Genomic Encyclopedia of Archaeal and Bacterial Type Strains, Phase II (KMG-II): from individual species to whole genera.</title>
        <authorList>
            <person name="Goeker M."/>
        </authorList>
    </citation>
    <scope>NUCLEOTIDE SEQUENCE [LARGE SCALE GENOMIC DNA]</scope>
    <source>
        <strain evidence="2 3">DSM 25217</strain>
    </source>
</reference>
<dbReference type="Pfam" id="PF02515">
    <property type="entry name" value="CoA_transf_3"/>
    <property type="match status" value="1"/>
</dbReference>
<comment type="caution">
    <text evidence="2">The sequence shown here is derived from an EMBL/GenBank/DDBJ whole genome shotgun (WGS) entry which is preliminary data.</text>
</comment>
<accession>A0A3M0CFY9</accession>
<dbReference type="InParanoid" id="A0A3M0CFY9"/>
<dbReference type="InterPro" id="IPR044855">
    <property type="entry name" value="CoA-Trfase_III_dom3_sf"/>
</dbReference>
<dbReference type="PANTHER" id="PTHR48228:SF5">
    <property type="entry name" value="ALPHA-METHYLACYL-COA RACEMASE"/>
    <property type="match status" value="1"/>
</dbReference>
<evidence type="ECO:0000256" key="1">
    <source>
        <dbReference type="SAM" id="MobiDB-lite"/>
    </source>
</evidence>
<dbReference type="GO" id="GO:0003824">
    <property type="term" value="F:catalytic activity"/>
    <property type="evidence" value="ECO:0007669"/>
    <property type="project" value="InterPro"/>
</dbReference>